<dbReference type="EMBL" id="CP002830">
    <property type="protein sequence ID" value="AEI66265.1"/>
    <property type="molecule type" value="Genomic_DNA"/>
</dbReference>
<dbReference type="PANTHER" id="PTHR32387">
    <property type="entry name" value="WU:FJ29H11"/>
    <property type="match status" value="1"/>
</dbReference>
<dbReference type="InterPro" id="IPR036890">
    <property type="entry name" value="HATPase_C_sf"/>
</dbReference>
<evidence type="ECO:0000259" key="2">
    <source>
        <dbReference type="Pfam" id="PF13020"/>
    </source>
</evidence>
<dbReference type="Proteomes" id="UP000000488">
    <property type="component" value="Chromosome"/>
</dbReference>
<dbReference type="InterPro" id="IPR024975">
    <property type="entry name" value="NOV_C"/>
</dbReference>
<dbReference type="Pfam" id="PF13020">
    <property type="entry name" value="NOV_C"/>
    <property type="match status" value="1"/>
</dbReference>
<organism evidence="3 4">
    <name type="scientific">Myxococcus fulvus (strain ATCC BAA-855 / HW-1)</name>
    <dbReference type="NCBI Taxonomy" id="483219"/>
    <lineage>
        <taxon>Bacteria</taxon>
        <taxon>Pseudomonadati</taxon>
        <taxon>Myxococcota</taxon>
        <taxon>Myxococcia</taxon>
        <taxon>Myxococcales</taxon>
        <taxon>Cystobacterineae</taxon>
        <taxon>Myxococcaceae</taxon>
        <taxon>Myxococcus</taxon>
    </lineage>
</organism>
<evidence type="ECO:0000313" key="3">
    <source>
        <dbReference type="EMBL" id="AEI66265.1"/>
    </source>
</evidence>
<dbReference type="SUPFAM" id="SSF55874">
    <property type="entry name" value="ATPase domain of HSP90 chaperone/DNA topoisomerase II/histidine kinase"/>
    <property type="match status" value="1"/>
</dbReference>
<protein>
    <recommendedName>
        <fullName evidence="2">Protein NO VEIN C-terminal domain-containing protein</fullName>
    </recommendedName>
</protein>
<dbReference type="PANTHER" id="PTHR32387:SF0">
    <property type="entry name" value="PROTEIN NO VEIN"/>
    <property type="match status" value="1"/>
</dbReference>
<dbReference type="eggNOG" id="COG2172">
    <property type="taxonomic scope" value="Bacteria"/>
</dbReference>
<reference evidence="3 4" key="1">
    <citation type="journal article" date="2011" name="J. Bacteriol.">
        <title>Genome sequence of the halotolerant marine bacterium Myxococcus fulvus HW-1.</title>
        <authorList>
            <person name="Li Z.F."/>
            <person name="Li X."/>
            <person name="Liu H."/>
            <person name="Liu X."/>
            <person name="Han K."/>
            <person name="Wu Z.H."/>
            <person name="Hu W."/>
            <person name="Li F.F."/>
            <person name="Li Y.Z."/>
        </authorList>
    </citation>
    <scope>NUCLEOTIDE SEQUENCE [LARGE SCALE GENOMIC DNA]</scope>
    <source>
        <strain evidence="4">ATCC BAA-855 / HW-1</strain>
    </source>
</reference>
<gene>
    <name evidence="3" type="ordered locus">LILAB_21825</name>
</gene>
<evidence type="ECO:0000313" key="4">
    <source>
        <dbReference type="Proteomes" id="UP000000488"/>
    </source>
</evidence>
<evidence type="ECO:0000256" key="1">
    <source>
        <dbReference type="SAM" id="MobiDB-lite"/>
    </source>
</evidence>
<dbReference type="NCBIfam" id="NF047352">
    <property type="entry name" value="P_loop_sacsin"/>
    <property type="match status" value="1"/>
</dbReference>
<feature type="region of interest" description="Disordered" evidence="1">
    <location>
        <begin position="1615"/>
        <end position="1646"/>
    </location>
</feature>
<proteinExistence type="predicted"/>
<dbReference type="KEGG" id="mfu:LILAB_21825"/>
<sequence length="1809" mass="197998">MFEGEVPAALRELWRQRAHLLASNVATHGREHREIAHAAALIRQDYHDRFLVELLQNANDQALRGEVHDSTVVVVRSERLLAVSNGGQVLTPQNLERLSSLADSDKTGMLVGNKGVGFKAVYQVTGAPEIYSAAEAGASGASGDVFTDFGIGLALEQEPFQQQALVAAVEDDIRKFFTENAGLARSLAERGFEEPLDAVRPELARVAGFKFPLARTRDALLERLAELRIPEPAQRLIRTLVVLPLRDQRAADDVAQAIDRLVGAGNGEPGQAELAVLFLTGVSTVIVLDHVRDLRWTFTRTFAGAPGSLAEATVSVVEPGGAVRSTHFWLLPRDALAGAAPVAAERRRLVTDALSDFGLETWTEDDPLPVTIALPMPRGERPAPLGPAGRFCLGLPTQQPTGLPVHVDARFFATISRTGLDFALPYNALLLEVAAELVGELLIRLRASNRIEERRAATLALQRSPGALAKRVFEPGGVADADVVLTWGGERFARRGECRLPGKNERTLLPFLRDVLPGVPDLLKRLPDEGLLIEVADVLESIDLPKLESRPHPWLERTPKMMSAVELAARRHRNEGPSYWEGFAIALLECFDAADLQEQAWLPVGSTELAAPAQRVFLPAPVDTQGDEEEVANVPSRVAAMIRLLDSGAMRLREDGRALTKLALRLADQRLVRRPRKTELLEEALFPALVKASVNDSELALELFGQAVAWIASMREVSRRKLNCSLARVPVIATTGCGVSWAEANKCYLGEGWGLSRDHDRLLEQAYPGRRLLPLRVLRERFGLAEEALASWRGAVELMGVKAVPRVVVFPNRSAPLESLNRRLYVVGNPTLGKPELDAVYRVYVEYLATQATRWMHRLPHDVNQVCWIDGLEVAERRQPIVDLMLMHPDVYLRHHSVSLGRVGTHVVDPVASMWVVALACLDWAVFPGERGVGREPVRVPARQLWRLPDGARRAGYAQVLNVVPHNLAAASSLLRVLGVHSVEDAPLARLFGALGELALRLDKERLHTRREALSLAIELYARIDERLEHEPAQRAPPHITVPLLRDRRLEAVKPIDEGVLVVFDDEPSRARHVVGLDRAFRVPVARDATVDRLYAIFARSWGTGRVLRTSTAKVALEFTPSPGDAERFLSWLQREYPHSEVAAELAALLTFGGERSIRSEPVSRNWKAFERLTVVFGSFRDPRVVSFYDRAADKLLVSSTLEKHDVVAMSWELVGARSRDLWAGYANALRDGSTRSFLREREITDVEIVNVADAAGLHRSMSVDGLAPALLAARCHMVPGTSLEDAAAWFASVGDRPEDVARALERPDLTAVLTAALEQRAPEGEIQVVRYLGVPWPLWQDAVLRRDGKRYAFVESELRYRRAREHVVAVAREIGAREASVDLALLGTAISDALASPTPDDVRFLPVETAAPDDAAWRAVRLAVSSFDVVVRALEELPPPPWDSELPTPRDATQRGVRLYRDVAATMREIDATTSVKAVVQVAVRLAASFNEQVDGASVLADAPLNARMSGEWAHVYSALLLLRPLLEATAPETVKKLSSVHAFREPTTESSLMAKLPEIPRTEPEAPQPKQSVLGVELTAVELRADLASGADGVLGGKLAEAAARGLDPVILSGVRPQLPPPNGSGTSGGGGGSGGSTSRPRREPELVGDIGEALVHEWLASVLGADYGPDCWVSKARERYGFPASGNDGLGYDFKVPDPKGRLFGKPAAAFLLEVKSTSTDGSGPFPMSRAEWDQARQCHEEGEDTIYIILRVFEADSNPRIGDVVMDPFAAHRRGEIRLAERDLWVTVAPPSGGRTDATRGEHSV</sequence>
<dbReference type="STRING" id="483219.LILAB_21825"/>
<name>F8CHE7_MYXFH</name>
<accession>F8CHE7</accession>
<feature type="region of interest" description="Disordered" evidence="1">
    <location>
        <begin position="1548"/>
        <end position="1574"/>
    </location>
</feature>
<feature type="compositionally biased region" description="Gly residues" evidence="1">
    <location>
        <begin position="1628"/>
        <end position="1638"/>
    </location>
</feature>
<feature type="domain" description="Protein NO VEIN C-terminal" evidence="2">
    <location>
        <begin position="1688"/>
        <end position="1765"/>
    </location>
</feature>
<dbReference type="InterPro" id="IPR052957">
    <property type="entry name" value="Auxin_embryo_med"/>
</dbReference>
<dbReference type="HOGENOM" id="CLU_237880_0_0_7"/>